<protein>
    <recommendedName>
        <fullName evidence="4">F-type type IV conjugative transfer system protein TraL</fullName>
    </recommendedName>
</protein>
<accession>A0AAX2AL74</accession>
<comment type="caution">
    <text evidence="2">The sequence shown here is derived from an EMBL/GenBank/DDBJ whole genome shotgun (WGS) entry which is preliminary data.</text>
</comment>
<evidence type="ECO:0000313" key="2">
    <source>
        <dbReference type="EMBL" id="RXK16486.1"/>
    </source>
</evidence>
<evidence type="ECO:0008006" key="4">
    <source>
        <dbReference type="Google" id="ProtNLM"/>
    </source>
</evidence>
<keyword evidence="3" id="KW-1185">Reference proteome</keyword>
<keyword evidence="1" id="KW-0812">Transmembrane</keyword>
<dbReference type="RefSeq" id="WP_114843328.1">
    <property type="nucleotide sequence ID" value="NZ_CP031220.1"/>
</dbReference>
<feature type="transmembrane region" description="Helical" evidence="1">
    <location>
        <begin position="68"/>
        <end position="88"/>
    </location>
</feature>
<dbReference type="Proteomes" id="UP000290092">
    <property type="component" value="Unassembled WGS sequence"/>
</dbReference>
<dbReference type="KEGG" id="amyt:AMYT_a0122"/>
<gene>
    <name evidence="2" type="ORF">CP985_03480</name>
</gene>
<organism evidence="2 3">
    <name type="scientific">Malaciobacter mytili LMG 24559</name>
    <dbReference type="NCBI Taxonomy" id="1032238"/>
    <lineage>
        <taxon>Bacteria</taxon>
        <taxon>Pseudomonadati</taxon>
        <taxon>Campylobacterota</taxon>
        <taxon>Epsilonproteobacteria</taxon>
        <taxon>Campylobacterales</taxon>
        <taxon>Arcobacteraceae</taxon>
        <taxon>Malaciobacter</taxon>
    </lineage>
</organism>
<evidence type="ECO:0000313" key="3">
    <source>
        <dbReference type="Proteomes" id="UP000290092"/>
    </source>
</evidence>
<feature type="transmembrane region" description="Helical" evidence="1">
    <location>
        <begin position="43"/>
        <end position="61"/>
    </location>
</feature>
<keyword evidence="1" id="KW-1133">Transmembrane helix</keyword>
<keyword evidence="1" id="KW-0472">Membrane</keyword>
<reference evidence="2 3" key="1">
    <citation type="submission" date="2017-09" db="EMBL/GenBank/DDBJ databases">
        <title>Genomics of the genus Arcobacter.</title>
        <authorList>
            <person name="Perez-Cataluna A."/>
            <person name="Figueras M.J."/>
            <person name="Salas-Masso N."/>
        </authorList>
    </citation>
    <scope>NUCLEOTIDE SEQUENCE [LARGE SCALE GENOMIC DNA]</scope>
    <source>
        <strain evidence="2 3">CECT 7386</strain>
    </source>
</reference>
<dbReference type="AlphaFoldDB" id="A0AAX2AL74"/>
<proteinExistence type="predicted"/>
<evidence type="ECO:0000256" key="1">
    <source>
        <dbReference type="SAM" id="Phobius"/>
    </source>
</evidence>
<dbReference type="EMBL" id="NXID01000008">
    <property type="protein sequence ID" value="RXK16486.1"/>
    <property type="molecule type" value="Genomic_DNA"/>
</dbReference>
<sequence>MQKERNFLILLMLLFSITNLFGAVSSPGEVLVTVGIDQAKTTLIPGAVVWILILSGIISALMQKIMPFIIGVICCVVIALVPDLATSFQSFDFKTLSDGTTIQVK</sequence>
<name>A0AAX2AL74_9BACT</name>